<gene>
    <name evidence="3" type="ORF">SAMN05216235_2427</name>
</gene>
<keyword evidence="3" id="KW-0255">Endonuclease</keyword>
<dbReference type="GO" id="GO:0009036">
    <property type="term" value="F:type II site-specific deoxyribonuclease activity"/>
    <property type="evidence" value="ECO:0007669"/>
    <property type="project" value="InterPro"/>
</dbReference>
<dbReference type="GO" id="GO:0003677">
    <property type="term" value="F:DNA binding"/>
    <property type="evidence" value="ECO:0007669"/>
    <property type="project" value="InterPro"/>
</dbReference>
<dbReference type="Gene3D" id="3.40.91.80">
    <property type="match status" value="1"/>
</dbReference>
<feature type="domain" description="Restriction endonuclease type II EcoRII C-terminal" evidence="1">
    <location>
        <begin position="216"/>
        <end position="379"/>
    </location>
</feature>
<accession>A0AA94KXA0</accession>
<dbReference type="SUPFAM" id="SSF101936">
    <property type="entry name" value="DNA-binding pseudobarrel domain"/>
    <property type="match status" value="1"/>
</dbReference>
<reference evidence="3 4" key="1">
    <citation type="submission" date="2016-10" db="EMBL/GenBank/DDBJ databases">
        <authorList>
            <person name="Varghese N."/>
            <person name="Submissions S."/>
        </authorList>
    </citation>
    <scope>NUCLEOTIDE SEQUENCE [LARGE SCALE GENOMIC DNA]</scope>
    <source>
        <strain evidence="3 4">CGMCC 1.6501</strain>
    </source>
</reference>
<proteinExistence type="predicted"/>
<evidence type="ECO:0000313" key="3">
    <source>
        <dbReference type="EMBL" id="SFK90347.1"/>
    </source>
</evidence>
<dbReference type="Gene3D" id="2.40.330.10">
    <property type="entry name" value="DNA-binding pseudobarrel domain"/>
    <property type="match status" value="1"/>
</dbReference>
<dbReference type="Proteomes" id="UP000183090">
    <property type="component" value="Unassembled WGS sequence"/>
</dbReference>
<dbReference type="EMBL" id="FOTB01000005">
    <property type="protein sequence ID" value="SFK90347.1"/>
    <property type="molecule type" value="Genomic_DNA"/>
</dbReference>
<dbReference type="Pfam" id="PF09019">
    <property type="entry name" value="EcoRII-C"/>
    <property type="match status" value="1"/>
</dbReference>
<keyword evidence="3" id="KW-0540">Nuclease</keyword>
<feature type="domain" description="Restriction endonuclease type II EcoRII N-terminal" evidence="2">
    <location>
        <begin position="22"/>
        <end position="136"/>
    </location>
</feature>
<dbReference type="Pfam" id="PF09217">
    <property type="entry name" value="EcoRII-N"/>
    <property type="match status" value="1"/>
</dbReference>
<dbReference type="InterPro" id="IPR011335">
    <property type="entry name" value="Restrct_endonuc-II-like"/>
</dbReference>
<sequence length="391" mass="46275">MQQNERESIFNAIEAARGIGCFFCKFLSANDTGANGSHQTGVYLNMSSWDIFFEGPIPNNEIKSRKVKINFNDETEFESRLVYYSSKKEFRITRFWTNIFIPHTEMVGALILFIPMHIDEYKVYIFNTEEEIEEFIETFSLSLAENHMTYYENDETIEKESFELIIKKLIHGYDHFPASIVMSDISRKTFMEYHHKNEINPDSDLVNWVDTEYDVFKMLEKQIYKEYITEPFNELQPLLDFANSALNRRKSRAGRSLEHHVNYIFKKYKLPFDNPGKTEGRKKPDFLLPSTEDYQNSEFPAENLILVGAKTTCKDRWRQVLSEGERVERKHLITLQQGISENQLEEMEAANLQLVVPKPYHKQYPKSFKDKIWTVQQFIDFAQDKYIYMMS</sequence>
<dbReference type="AlphaFoldDB" id="A0AA94KXA0"/>
<organism evidence="3 4">
    <name type="scientific">Salinicoccus halodurans</name>
    <dbReference type="NCBI Taxonomy" id="407035"/>
    <lineage>
        <taxon>Bacteria</taxon>
        <taxon>Bacillati</taxon>
        <taxon>Bacillota</taxon>
        <taxon>Bacilli</taxon>
        <taxon>Bacillales</taxon>
        <taxon>Staphylococcaceae</taxon>
        <taxon>Salinicoccus</taxon>
    </lineage>
</organism>
<evidence type="ECO:0000313" key="4">
    <source>
        <dbReference type="Proteomes" id="UP000183090"/>
    </source>
</evidence>
<name>A0AA94KXA0_9STAP</name>
<dbReference type="InterPro" id="IPR023372">
    <property type="entry name" value="Rest_endonuc_II_EcoRII_N"/>
</dbReference>
<dbReference type="InterPro" id="IPR015109">
    <property type="entry name" value="Restrct_endonuc_II_EcoRII_C"/>
</dbReference>
<evidence type="ECO:0000259" key="2">
    <source>
        <dbReference type="Pfam" id="PF09217"/>
    </source>
</evidence>
<dbReference type="RefSeq" id="WP_052749893.1">
    <property type="nucleotide sequence ID" value="NZ_CP011366.1"/>
</dbReference>
<dbReference type="GO" id="GO:0009307">
    <property type="term" value="P:DNA restriction-modification system"/>
    <property type="evidence" value="ECO:0007669"/>
    <property type="project" value="InterPro"/>
</dbReference>
<dbReference type="SUPFAM" id="SSF52980">
    <property type="entry name" value="Restriction endonuclease-like"/>
    <property type="match status" value="1"/>
</dbReference>
<dbReference type="InterPro" id="IPR015300">
    <property type="entry name" value="DNA-bd_pseudobarrel_sf"/>
</dbReference>
<dbReference type="InterPro" id="IPR038365">
    <property type="entry name" value="EcoRII_C_sf"/>
</dbReference>
<keyword evidence="3" id="KW-0378">Hydrolase</keyword>
<protein>
    <submittedName>
        <fullName evidence="3">Restriction endonuclease EcoRII, N-terminal</fullName>
    </submittedName>
</protein>
<evidence type="ECO:0000259" key="1">
    <source>
        <dbReference type="Pfam" id="PF09019"/>
    </source>
</evidence>
<comment type="caution">
    <text evidence="3">The sequence shown here is derived from an EMBL/GenBank/DDBJ whole genome shotgun (WGS) entry which is preliminary data.</text>
</comment>